<evidence type="ECO:0000256" key="5">
    <source>
        <dbReference type="ARBA" id="ARBA00022856"/>
    </source>
</evidence>
<sequence>MSFNDQTSGGDTLTNRAAGTNVYAAAYHTELDHPVNILTDKPRQQSDTDSDKDVDPDKADRVAGSPDLDRDPKETVIDEILEVTPDQAFKYNVDGDQSPFPEVAACVPVTDDPTTLVNTFRMWFLLTVFVILFAGVNQFFSLRYPSLTIGYVVAQLLVFPIGKAWGLWLPSWRIGLGRASFNLNPGKFTVKEHATIVICVSLTASTAYGMGALVSIWSPVFWNQGHWSTWFGFLFLLTSQMLGFGLVGLARRWIVYPAALIWPQVLSSCVLFRALHEEKDTGSANGWTISRYRFFAYGTALSFAWFWLPDYLFTALSSFAFLTWIMPNNQKVNAIFGMNSGLGLLPISFDWTVITYAGQPLTTPFYITANCFAVVVIFYLFLSPILYYKNVWFSGYLPLLSSTTFDNTGKAYNVSRVLVHGGIDFNATAYEEYSPMYISMSYSLSYALSFAAVTSVIVYTFLWNGKDIWARLKNSRAGGEDIHKRLMNEYKEVPDWWYGIFTAIILGLGILTIRYWPTELPVWGFLVFCFGMCLLLIVPEGLLEGTTNQRVFLNIVAELIAGYLWPGKPIANLMVKTYAHNSVKHGLDFAADLKLGQYMKIPPRLLFWAQIYASLLATATQVGVLRWMFGNIKNLCSPTNPDRFTCAGSKVVYNASLIWGTIGPQRMFQPGQTYHNLLYFFLIGPVVTVIVYLLYRRYPNSWLKYVNPPIFFNAAGNIPPANTTQYSLWFIVGFLFNFLMRKRAFAWWKRYNYLMQAALDSGVALATIIIFFALSYTNTHLNWWGNSVGKNTMDAKGTPAFTVPKGGHFGRGVGEF</sequence>
<keyword evidence="4 10" id="KW-0812">Transmembrane</keyword>
<evidence type="ECO:0000256" key="8">
    <source>
        <dbReference type="ARBA" id="ARBA00023136"/>
    </source>
</evidence>
<protein>
    <recommendedName>
        <fullName evidence="13">OPT family small oligopeptide transporter</fullName>
    </recommendedName>
</protein>
<evidence type="ECO:0000256" key="4">
    <source>
        <dbReference type="ARBA" id="ARBA00022692"/>
    </source>
</evidence>
<organism evidence="11 12">
    <name type="scientific">Vanrija albida</name>
    <dbReference type="NCBI Taxonomy" id="181172"/>
    <lineage>
        <taxon>Eukaryota</taxon>
        <taxon>Fungi</taxon>
        <taxon>Dikarya</taxon>
        <taxon>Basidiomycota</taxon>
        <taxon>Agaricomycotina</taxon>
        <taxon>Tremellomycetes</taxon>
        <taxon>Trichosporonales</taxon>
        <taxon>Trichosporonaceae</taxon>
        <taxon>Vanrija</taxon>
    </lineage>
</organism>
<dbReference type="RefSeq" id="XP_069212128.1">
    <property type="nucleotide sequence ID" value="XM_069351742.1"/>
</dbReference>
<evidence type="ECO:0000313" key="11">
    <source>
        <dbReference type="EMBL" id="KAL1412184.1"/>
    </source>
</evidence>
<evidence type="ECO:0000256" key="9">
    <source>
        <dbReference type="SAM" id="MobiDB-lite"/>
    </source>
</evidence>
<feature type="transmembrane region" description="Helical" evidence="10">
    <location>
        <begin position="366"/>
        <end position="388"/>
    </location>
</feature>
<evidence type="ECO:0000256" key="1">
    <source>
        <dbReference type="ARBA" id="ARBA00004141"/>
    </source>
</evidence>
<dbReference type="InterPro" id="IPR004813">
    <property type="entry name" value="OPT"/>
</dbReference>
<evidence type="ECO:0000256" key="6">
    <source>
        <dbReference type="ARBA" id="ARBA00022927"/>
    </source>
</evidence>
<evidence type="ECO:0000313" key="12">
    <source>
        <dbReference type="Proteomes" id="UP001565368"/>
    </source>
</evidence>
<feature type="transmembrane region" description="Helical" evidence="10">
    <location>
        <begin position="193"/>
        <end position="217"/>
    </location>
</feature>
<feature type="transmembrane region" description="Helical" evidence="10">
    <location>
        <begin position="152"/>
        <end position="172"/>
    </location>
</feature>
<keyword evidence="7 10" id="KW-1133">Transmembrane helix</keyword>
<feature type="transmembrane region" description="Helical" evidence="10">
    <location>
        <begin position="295"/>
        <end position="322"/>
    </location>
</feature>
<evidence type="ECO:0000256" key="2">
    <source>
        <dbReference type="ARBA" id="ARBA00008807"/>
    </source>
</evidence>
<comment type="caution">
    <text evidence="11">The sequence shown here is derived from an EMBL/GenBank/DDBJ whole genome shotgun (WGS) entry which is preliminary data.</text>
</comment>
<dbReference type="Pfam" id="PF03169">
    <property type="entry name" value="OPT"/>
    <property type="match status" value="1"/>
</dbReference>
<feature type="transmembrane region" description="Helical" evidence="10">
    <location>
        <begin position="496"/>
        <end position="513"/>
    </location>
</feature>
<reference evidence="11 12" key="1">
    <citation type="submission" date="2023-08" db="EMBL/GenBank/DDBJ databases">
        <title>Annotated Genome Sequence of Vanrija albida AlHP1.</title>
        <authorList>
            <person name="Herzog R."/>
        </authorList>
    </citation>
    <scope>NUCLEOTIDE SEQUENCE [LARGE SCALE GENOMIC DNA]</scope>
    <source>
        <strain evidence="11 12">AlHP1</strain>
    </source>
</reference>
<keyword evidence="6" id="KW-0653">Protein transport</keyword>
<feature type="transmembrane region" description="Helical" evidence="10">
    <location>
        <begin position="752"/>
        <end position="774"/>
    </location>
</feature>
<feature type="transmembrane region" description="Helical" evidence="10">
    <location>
        <begin position="334"/>
        <end position="354"/>
    </location>
</feature>
<dbReference type="PANTHER" id="PTHR22601">
    <property type="entry name" value="ISP4 LIKE PROTEIN"/>
    <property type="match status" value="1"/>
</dbReference>
<gene>
    <name evidence="11" type="ORF">Q8F55_003194</name>
</gene>
<comment type="subcellular location">
    <subcellularLocation>
        <location evidence="1">Membrane</location>
        <topology evidence="1">Multi-pass membrane protein</topology>
    </subcellularLocation>
</comment>
<feature type="transmembrane region" description="Helical" evidence="10">
    <location>
        <begin position="520"/>
        <end position="538"/>
    </location>
</feature>
<keyword evidence="3" id="KW-0813">Transport</keyword>
<feature type="transmembrane region" description="Helical" evidence="10">
    <location>
        <begin position="723"/>
        <end position="740"/>
    </location>
</feature>
<feature type="transmembrane region" description="Helical" evidence="10">
    <location>
        <begin position="229"/>
        <end position="247"/>
    </location>
</feature>
<dbReference type="GeneID" id="95984237"/>
<feature type="transmembrane region" description="Helical" evidence="10">
    <location>
        <begin position="254"/>
        <end position="275"/>
    </location>
</feature>
<feature type="transmembrane region" description="Helical" evidence="10">
    <location>
        <begin position="122"/>
        <end position="140"/>
    </location>
</feature>
<dbReference type="InterPro" id="IPR004648">
    <property type="entry name" value="Oligpept_transpt"/>
</dbReference>
<keyword evidence="12" id="KW-1185">Reference proteome</keyword>
<keyword evidence="5" id="KW-0571">Peptide transport</keyword>
<proteinExistence type="inferred from homology"/>
<keyword evidence="8 10" id="KW-0472">Membrane</keyword>
<feature type="transmembrane region" description="Helical" evidence="10">
    <location>
        <begin position="676"/>
        <end position="695"/>
    </location>
</feature>
<evidence type="ECO:0000256" key="3">
    <source>
        <dbReference type="ARBA" id="ARBA00022448"/>
    </source>
</evidence>
<feature type="transmembrane region" description="Helical" evidence="10">
    <location>
        <begin position="605"/>
        <end position="625"/>
    </location>
</feature>
<dbReference type="Proteomes" id="UP001565368">
    <property type="component" value="Unassembled WGS sequence"/>
</dbReference>
<feature type="region of interest" description="Disordered" evidence="9">
    <location>
        <begin position="34"/>
        <end position="71"/>
    </location>
</feature>
<name>A0ABR3QBS4_9TREE</name>
<evidence type="ECO:0008006" key="13">
    <source>
        <dbReference type="Google" id="ProtNLM"/>
    </source>
</evidence>
<dbReference type="EMBL" id="JBBXJM010000002">
    <property type="protein sequence ID" value="KAL1412184.1"/>
    <property type="molecule type" value="Genomic_DNA"/>
</dbReference>
<feature type="transmembrane region" description="Helical" evidence="10">
    <location>
        <begin position="444"/>
        <end position="463"/>
    </location>
</feature>
<comment type="similarity">
    <text evidence="2">Belongs to the oligopeptide OPT transporter family.</text>
</comment>
<accession>A0ABR3QBS4</accession>
<dbReference type="NCBIfam" id="TIGR00727">
    <property type="entry name" value="ISP4_OPT"/>
    <property type="match status" value="1"/>
</dbReference>
<dbReference type="NCBIfam" id="TIGR00728">
    <property type="entry name" value="OPT_sfam"/>
    <property type="match status" value="1"/>
</dbReference>
<evidence type="ECO:0000256" key="7">
    <source>
        <dbReference type="ARBA" id="ARBA00022989"/>
    </source>
</evidence>
<feature type="compositionally biased region" description="Basic and acidic residues" evidence="9">
    <location>
        <begin position="40"/>
        <end position="71"/>
    </location>
</feature>
<evidence type="ECO:0000256" key="10">
    <source>
        <dbReference type="SAM" id="Phobius"/>
    </source>
</evidence>